<dbReference type="RefSeq" id="XP_056057697.1">
    <property type="nucleotide sequence ID" value="XM_056199997.1"/>
</dbReference>
<dbReference type="AlphaFoldDB" id="A0A9W8QME9"/>
<sequence length="352" mass="40583">MVGILANASRLRSGISCSFAREEPRAGGSHRVFKIIFEDSVVWAARENIDPELWETDLKGIKKLQYIRQQRPSLQAPDIFVVEEDRIVYLDWVKGKPLSVWNLQIPRSSRHQFLDGFADFLLQLWTIEAPPEFVTDTKDSYAAWLTKSLDRGLRRTLNKTARWGNAVDYLIMRSMIPDYASKFDNYTEFGFSHGDMNAYNILRAENFELTGVIDWDWAFVAPLPAVVHHPWFLADVPGWNNDGVSSHDHFTQDRAYLETKIAEGENLRRMTPKVSVLLRDSGARLFFQSAFHFKGIHERFVAMHCQRTQKNLEAAKTQLDIVMQTHPDLKQAALELMEEMSVSSCEKVMDRN</sequence>
<accession>A0A9W8QME9</accession>
<dbReference type="InterPro" id="IPR002575">
    <property type="entry name" value="Aminoglycoside_PTrfase"/>
</dbReference>
<dbReference type="SUPFAM" id="SSF56112">
    <property type="entry name" value="Protein kinase-like (PK-like)"/>
    <property type="match status" value="1"/>
</dbReference>
<keyword evidence="3" id="KW-1185">Reference proteome</keyword>
<organism evidence="2 3">
    <name type="scientific">Akanthomyces muscarius</name>
    <name type="common">Entomopathogenic fungus</name>
    <name type="synonym">Lecanicillium muscarium</name>
    <dbReference type="NCBI Taxonomy" id="2231603"/>
    <lineage>
        <taxon>Eukaryota</taxon>
        <taxon>Fungi</taxon>
        <taxon>Dikarya</taxon>
        <taxon>Ascomycota</taxon>
        <taxon>Pezizomycotina</taxon>
        <taxon>Sordariomycetes</taxon>
        <taxon>Hypocreomycetidae</taxon>
        <taxon>Hypocreales</taxon>
        <taxon>Cordycipitaceae</taxon>
        <taxon>Akanthomyces</taxon>
    </lineage>
</organism>
<proteinExistence type="predicted"/>
<dbReference type="Gene3D" id="3.90.1200.10">
    <property type="match status" value="1"/>
</dbReference>
<comment type="caution">
    <text evidence="2">The sequence shown here is derived from an EMBL/GenBank/DDBJ whole genome shotgun (WGS) entry which is preliminary data.</text>
</comment>
<evidence type="ECO:0000259" key="1">
    <source>
        <dbReference type="Pfam" id="PF01636"/>
    </source>
</evidence>
<reference evidence="2" key="1">
    <citation type="journal article" date="2023" name="Access Microbiol">
        <title>De-novo genome assembly for Akanthomyces muscarius, a biocontrol agent of insect agricultural pests.</title>
        <authorList>
            <person name="Erdos Z."/>
            <person name="Studholme D.J."/>
            <person name="Raymond B."/>
            <person name="Sharma M."/>
        </authorList>
    </citation>
    <scope>NUCLEOTIDE SEQUENCE</scope>
    <source>
        <strain evidence="2">Ve6</strain>
    </source>
</reference>
<dbReference type="EMBL" id="JAJHUN010000003">
    <property type="protein sequence ID" value="KAJ4159892.1"/>
    <property type="molecule type" value="Genomic_DNA"/>
</dbReference>
<dbReference type="Pfam" id="PF01636">
    <property type="entry name" value="APH"/>
    <property type="match status" value="1"/>
</dbReference>
<dbReference type="GeneID" id="80894988"/>
<dbReference type="Proteomes" id="UP001144673">
    <property type="component" value="Unassembled WGS sequence"/>
</dbReference>
<dbReference type="InterPro" id="IPR051678">
    <property type="entry name" value="AGP_Transferase"/>
</dbReference>
<feature type="domain" description="Aminoglycoside phosphotransferase" evidence="1">
    <location>
        <begin position="64"/>
        <end position="222"/>
    </location>
</feature>
<dbReference type="InterPro" id="IPR011009">
    <property type="entry name" value="Kinase-like_dom_sf"/>
</dbReference>
<dbReference type="PANTHER" id="PTHR21310">
    <property type="entry name" value="AMINOGLYCOSIDE PHOSPHOTRANSFERASE-RELATED-RELATED"/>
    <property type="match status" value="1"/>
</dbReference>
<evidence type="ECO:0000313" key="2">
    <source>
        <dbReference type="EMBL" id="KAJ4159892.1"/>
    </source>
</evidence>
<dbReference type="KEGG" id="amus:LMH87_007829"/>
<name>A0A9W8QME9_AKAMU</name>
<protein>
    <recommendedName>
        <fullName evidence="1">Aminoglycoside phosphotransferase domain-containing protein</fullName>
    </recommendedName>
</protein>
<gene>
    <name evidence="2" type="ORF">LMH87_007829</name>
</gene>
<evidence type="ECO:0000313" key="3">
    <source>
        <dbReference type="Proteomes" id="UP001144673"/>
    </source>
</evidence>
<dbReference type="PANTHER" id="PTHR21310:SF37">
    <property type="entry name" value="AMINOGLYCOSIDE PHOSPHOTRANSFERASE DOMAIN-CONTAINING PROTEIN"/>
    <property type="match status" value="1"/>
</dbReference>